<feature type="region of interest" description="Disordered" evidence="1">
    <location>
        <begin position="292"/>
        <end position="434"/>
    </location>
</feature>
<feature type="compositionally biased region" description="Basic and acidic residues" evidence="1">
    <location>
        <begin position="255"/>
        <end position="264"/>
    </location>
</feature>
<organism evidence="2 3">
    <name type="scientific">Tautonia plasticadhaerens</name>
    <dbReference type="NCBI Taxonomy" id="2527974"/>
    <lineage>
        <taxon>Bacteria</taxon>
        <taxon>Pseudomonadati</taxon>
        <taxon>Planctomycetota</taxon>
        <taxon>Planctomycetia</taxon>
        <taxon>Isosphaerales</taxon>
        <taxon>Isosphaeraceae</taxon>
        <taxon>Tautonia</taxon>
    </lineage>
</organism>
<evidence type="ECO:0000313" key="3">
    <source>
        <dbReference type="Proteomes" id="UP000317835"/>
    </source>
</evidence>
<accession>A0A518H0Y3</accession>
<feature type="compositionally biased region" description="Low complexity" evidence="1">
    <location>
        <begin position="393"/>
        <end position="413"/>
    </location>
</feature>
<evidence type="ECO:0000313" key="2">
    <source>
        <dbReference type="EMBL" id="QDV34491.1"/>
    </source>
</evidence>
<feature type="region of interest" description="Disordered" evidence="1">
    <location>
        <begin position="1"/>
        <end position="30"/>
    </location>
</feature>
<feature type="region of interest" description="Disordered" evidence="1">
    <location>
        <begin position="243"/>
        <end position="264"/>
    </location>
</feature>
<feature type="compositionally biased region" description="Pro residues" evidence="1">
    <location>
        <begin position="312"/>
        <end position="337"/>
    </location>
</feature>
<dbReference type="Proteomes" id="UP000317835">
    <property type="component" value="Chromosome"/>
</dbReference>
<dbReference type="KEGG" id="tpla:ElP_23800"/>
<feature type="compositionally biased region" description="Basic and acidic residues" evidence="1">
    <location>
        <begin position="353"/>
        <end position="365"/>
    </location>
</feature>
<gene>
    <name evidence="2" type="ORF">ElP_23800</name>
</gene>
<sequence length="434" mass="47454">MSADDVAHQPGPGPSHTNARDRSPSSRLRSRHNARLHGLTAALPDSEAEAAAMQGFADRWADELRPEVEAEGALIRASAAAFARLERCRVAEDAALEEASRDAVRRWARRKQHAARRKAQDLRADPVNVAADLQSCSFGCEWLQRHWSRLDARLAQGLGWHPRDQDLAMTLRGYSPDAPGLDGDPAALAFYHLMLAACGLPTLGRTVDRLPTDPVAARSALRGLIAREFDRLEALRERLWHEQDGPEGEAAARTGRVDTSKEGQLRQRYRREAFSEMVRGLDQVMRIRVERSKDDDRQWRRAHSPRRRSEPQPTPPAPARGPEPPRSAPESPAPPPAAAHRNEPTRTAVGPTLDRRKPNDDHALRNEPPTPTPAAPERTGPDFEPSRTPSESPRTLAGLAGARAAAPGGDRLPTGGSLRSTPVTPKGSLPGHSA</sequence>
<evidence type="ECO:0000256" key="1">
    <source>
        <dbReference type="SAM" id="MobiDB-lite"/>
    </source>
</evidence>
<name>A0A518H0Y3_9BACT</name>
<dbReference type="AlphaFoldDB" id="A0A518H0Y3"/>
<proteinExistence type="predicted"/>
<dbReference type="EMBL" id="CP036426">
    <property type="protein sequence ID" value="QDV34491.1"/>
    <property type="molecule type" value="Genomic_DNA"/>
</dbReference>
<reference evidence="2 3" key="1">
    <citation type="submission" date="2019-02" db="EMBL/GenBank/DDBJ databases">
        <title>Deep-cultivation of Planctomycetes and their phenomic and genomic characterization uncovers novel biology.</title>
        <authorList>
            <person name="Wiegand S."/>
            <person name="Jogler M."/>
            <person name="Boedeker C."/>
            <person name="Pinto D."/>
            <person name="Vollmers J."/>
            <person name="Rivas-Marin E."/>
            <person name="Kohn T."/>
            <person name="Peeters S.H."/>
            <person name="Heuer A."/>
            <person name="Rast P."/>
            <person name="Oberbeckmann S."/>
            <person name="Bunk B."/>
            <person name="Jeske O."/>
            <person name="Meyerdierks A."/>
            <person name="Storesund J.E."/>
            <person name="Kallscheuer N."/>
            <person name="Luecker S."/>
            <person name="Lage O.M."/>
            <person name="Pohl T."/>
            <person name="Merkel B.J."/>
            <person name="Hornburger P."/>
            <person name="Mueller R.-W."/>
            <person name="Bruemmer F."/>
            <person name="Labrenz M."/>
            <person name="Spormann A.M."/>
            <person name="Op den Camp H."/>
            <person name="Overmann J."/>
            <person name="Amann R."/>
            <person name="Jetten M.S.M."/>
            <person name="Mascher T."/>
            <person name="Medema M.H."/>
            <person name="Devos D.P."/>
            <person name="Kaster A.-K."/>
            <person name="Ovreas L."/>
            <person name="Rohde M."/>
            <person name="Galperin M.Y."/>
            <person name="Jogler C."/>
        </authorList>
    </citation>
    <scope>NUCLEOTIDE SEQUENCE [LARGE SCALE GENOMIC DNA]</scope>
    <source>
        <strain evidence="2 3">ElP</strain>
    </source>
</reference>
<protein>
    <submittedName>
        <fullName evidence="2">Uncharacterized protein</fullName>
    </submittedName>
</protein>
<dbReference type="RefSeq" id="WP_197446909.1">
    <property type="nucleotide sequence ID" value="NZ_CP036426.1"/>
</dbReference>
<keyword evidence="3" id="KW-1185">Reference proteome</keyword>